<evidence type="ECO:0000313" key="1">
    <source>
        <dbReference type="EMBL" id="QVT79224.1"/>
    </source>
</evidence>
<reference evidence="1 2" key="1">
    <citation type="submission" date="2021-05" db="EMBL/GenBank/DDBJ databases">
        <title>Complete genome of Nocardioides aquaticus KCTC 9944T isolated from meromictic and hypersaline Ekho Lake, Antarctica.</title>
        <authorList>
            <person name="Hwang K."/>
            <person name="Kim K.M."/>
            <person name="Choe H."/>
        </authorList>
    </citation>
    <scope>NUCLEOTIDE SEQUENCE [LARGE SCALE GENOMIC DNA]</scope>
    <source>
        <strain evidence="1 2">KCTC 9944</strain>
    </source>
</reference>
<name>A0ABX8EFE6_9ACTN</name>
<keyword evidence="2" id="KW-1185">Reference proteome</keyword>
<dbReference type="EMBL" id="CP075371">
    <property type="protein sequence ID" value="QVT79224.1"/>
    <property type="molecule type" value="Genomic_DNA"/>
</dbReference>
<evidence type="ECO:0000313" key="2">
    <source>
        <dbReference type="Proteomes" id="UP000679307"/>
    </source>
</evidence>
<gene>
    <name evidence="1" type="ORF">ENKNEFLB_01605</name>
</gene>
<dbReference type="Proteomes" id="UP000679307">
    <property type="component" value="Chromosome"/>
</dbReference>
<organism evidence="1 2">
    <name type="scientific">Nocardioides aquaticus</name>
    <dbReference type="NCBI Taxonomy" id="160826"/>
    <lineage>
        <taxon>Bacteria</taxon>
        <taxon>Bacillati</taxon>
        <taxon>Actinomycetota</taxon>
        <taxon>Actinomycetes</taxon>
        <taxon>Propionibacteriales</taxon>
        <taxon>Nocardioidaceae</taxon>
        <taxon>Nocardioides</taxon>
    </lineage>
</organism>
<accession>A0ABX8EFE6</accession>
<sequence length="584" mass="65781">MPTDRSTTSGWGWERTGPVWGARVYDTKGGQDHLGLGSVSSDRILPALSPGINVLTIHPRYWSFYAWVLSSFWAHEELKRSKAAFQAFYRPREALFSMACQVCDAPEHATISGNVVGSLRVRRLREDQVFDPQYNYIKEPLGGYGLYYRSTMEAMGLLVIGGRGSGFPVDAPWPTGRALGAAYGSAVETTRLGAQLAADQIPDSVPRDELLEFARAGCLCRLRMADDHDLPLLQDLFLHWGNPAETPARLATLRFLLDLSQSAQSEGLERDNFRQLAYFRRTDAGTYRPRADLKAVARRWRVYQAREYFSFALNRLFGWVVRKGLEESDDGLSLVPIDRLWELVDEALDTSEFVRETKLSRSTVRSSTTAARFADILTEHVDVSPGPNAVWMRNMDADEHALYDWCRSRVDDSETVVAMIAIILLLYRRLGTPARVSEMEADWDLLSSGDSLRVGMLQFFQQLHRKVLAGETLSLLARWIITNFVIIQHERVATAKLPEDTFRVRRIGTQLQFFMREAPAEFNDSRFVALSTTVHELGFVSSMRESSRKLTPVGRELLRQGDLPAGALEEALAAFEIQSGGERA</sequence>
<protein>
    <submittedName>
        <fullName evidence="1">Uncharacterized protein</fullName>
    </submittedName>
</protein>
<proteinExistence type="predicted"/>